<dbReference type="Pfam" id="PF00491">
    <property type="entry name" value="Arginase"/>
    <property type="match status" value="1"/>
</dbReference>
<organism evidence="6 7">
    <name type="scientific">Glycomyces niveus</name>
    <dbReference type="NCBI Taxonomy" id="2820287"/>
    <lineage>
        <taxon>Bacteria</taxon>
        <taxon>Bacillati</taxon>
        <taxon>Actinomycetota</taxon>
        <taxon>Actinomycetes</taxon>
        <taxon>Glycomycetales</taxon>
        <taxon>Glycomycetaceae</taxon>
        <taxon>Glycomyces</taxon>
    </lineage>
</organism>
<evidence type="ECO:0000256" key="3">
    <source>
        <dbReference type="ARBA" id="ARBA00023211"/>
    </source>
</evidence>
<dbReference type="PROSITE" id="PS51409">
    <property type="entry name" value="ARGINASE_2"/>
    <property type="match status" value="1"/>
</dbReference>
<keyword evidence="3" id="KW-0464">Manganese</keyword>
<accession>A0ABS3U8T7</accession>
<evidence type="ECO:0000256" key="4">
    <source>
        <dbReference type="PROSITE-ProRule" id="PRU00742"/>
    </source>
</evidence>
<name>A0ABS3U8T7_9ACTN</name>
<dbReference type="InterPro" id="IPR023696">
    <property type="entry name" value="Ureohydrolase_dom_sf"/>
</dbReference>
<gene>
    <name evidence="6" type="ORF">J5V16_20435</name>
</gene>
<proteinExistence type="inferred from homology"/>
<keyword evidence="2" id="KW-0378">Hydrolase</keyword>
<dbReference type="Proteomes" id="UP000681341">
    <property type="component" value="Unassembled WGS sequence"/>
</dbReference>
<dbReference type="PANTHER" id="PTHR43782">
    <property type="entry name" value="ARGINASE"/>
    <property type="match status" value="1"/>
</dbReference>
<dbReference type="PRINTS" id="PR00116">
    <property type="entry name" value="ARGINASE"/>
</dbReference>
<dbReference type="RefSeq" id="WP_208498829.1">
    <property type="nucleotide sequence ID" value="NZ_JAGFNP010000013.1"/>
</dbReference>
<comment type="caution">
    <text evidence="6">The sequence shown here is derived from an EMBL/GenBank/DDBJ whole genome shotgun (WGS) entry which is preliminary data.</text>
</comment>
<dbReference type="InterPro" id="IPR006035">
    <property type="entry name" value="Ureohydrolase"/>
</dbReference>
<dbReference type="SUPFAM" id="SSF52768">
    <property type="entry name" value="Arginase/deacetylase"/>
    <property type="match status" value="1"/>
</dbReference>
<evidence type="ECO:0000313" key="6">
    <source>
        <dbReference type="EMBL" id="MBO3735205.1"/>
    </source>
</evidence>
<keyword evidence="1" id="KW-0479">Metal-binding</keyword>
<protein>
    <submittedName>
        <fullName evidence="6">Arginase family protein</fullName>
    </submittedName>
</protein>
<evidence type="ECO:0000313" key="7">
    <source>
        <dbReference type="Proteomes" id="UP000681341"/>
    </source>
</evidence>
<feature type="region of interest" description="Disordered" evidence="5">
    <location>
        <begin position="305"/>
        <end position="335"/>
    </location>
</feature>
<reference evidence="6 7" key="1">
    <citation type="submission" date="2021-03" db="EMBL/GenBank/DDBJ databases">
        <title>Glycomyces sp. nov., a novel actinomycete isolated from soil.</title>
        <authorList>
            <person name="Yang X."/>
            <person name="Xu X."/>
        </authorList>
    </citation>
    <scope>NUCLEOTIDE SEQUENCE [LARGE SCALE GENOMIC DNA]</scope>
    <source>
        <strain evidence="6 7">NEAU-S30</strain>
    </source>
</reference>
<evidence type="ECO:0000256" key="5">
    <source>
        <dbReference type="SAM" id="MobiDB-lite"/>
    </source>
</evidence>
<comment type="similarity">
    <text evidence="4">Belongs to the arginase family.</text>
</comment>
<evidence type="ECO:0000256" key="2">
    <source>
        <dbReference type="ARBA" id="ARBA00022801"/>
    </source>
</evidence>
<sequence>MTVLLVPYHLDERLPDSEFPVTADRVVSKELHGETFWSRVAGLYDLVGDAVATAPHPVVVTGDCTVALGVVSGLQRQGIEPSIMWFDAHGDLHTPESSASAYPGGMVLRMLIGDGDPTVAETTGLTPVPPHRITLVDARDLDGPEREYLADSPVSRIPVEAATSTPEGPIYLHLDLDVIDADSLPGLRYPFSPGPSIEQLREAALGVLATGRVAAMTIACTWEPGNECPRYARHLIDELLTAAAESDSRAASSALLRPVPRAASCQGHTAGSGVIGARTAPREVAALALRCRVFRGWACRDRPTRVPRAGIPGPRPTASVRHGPSGSRRRRGRAGAPARGLCWRLRSSHLPPPTRTRFKLIRLRCFCYSILHAW</sequence>
<dbReference type="Gene3D" id="3.40.800.10">
    <property type="entry name" value="Ureohydrolase domain"/>
    <property type="match status" value="1"/>
</dbReference>
<evidence type="ECO:0000256" key="1">
    <source>
        <dbReference type="ARBA" id="ARBA00022723"/>
    </source>
</evidence>
<dbReference type="PANTHER" id="PTHR43782:SF3">
    <property type="entry name" value="ARGINASE"/>
    <property type="match status" value="1"/>
</dbReference>
<keyword evidence="7" id="KW-1185">Reference proteome</keyword>
<dbReference type="CDD" id="cd09999">
    <property type="entry name" value="Arginase-like_1"/>
    <property type="match status" value="1"/>
</dbReference>
<dbReference type="EMBL" id="JAGFNP010000013">
    <property type="protein sequence ID" value="MBO3735205.1"/>
    <property type="molecule type" value="Genomic_DNA"/>
</dbReference>